<name>A0AAD5NIZ5_ACENE</name>
<protein>
    <recommendedName>
        <fullName evidence="1">Retrotransposon Copia-like N-terminal domain-containing protein</fullName>
    </recommendedName>
</protein>
<evidence type="ECO:0000313" key="3">
    <source>
        <dbReference type="Proteomes" id="UP001064489"/>
    </source>
</evidence>
<organism evidence="2 3">
    <name type="scientific">Acer negundo</name>
    <name type="common">Box elder</name>
    <dbReference type="NCBI Taxonomy" id="4023"/>
    <lineage>
        <taxon>Eukaryota</taxon>
        <taxon>Viridiplantae</taxon>
        <taxon>Streptophyta</taxon>
        <taxon>Embryophyta</taxon>
        <taxon>Tracheophyta</taxon>
        <taxon>Spermatophyta</taxon>
        <taxon>Magnoliopsida</taxon>
        <taxon>eudicotyledons</taxon>
        <taxon>Gunneridae</taxon>
        <taxon>Pentapetalae</taxon>
        <taxon>rosids</taxon>
        <taxon>malvids</taxon>
        <taxon>Sapindales</taxon>
        <taxon>Sapindaceae</taxon>
        <taxon>Hippocastanoideae</taxon>
        <taxon>Acereae</taxon>
        <taxon>Acer</taxon>
    </lineage>
</organism>
<proteinExistence type="predicted"/>
<dbReference type="Pfam" id="PF14244">
    <property type="entry name" value="Retrotran_gag_3"/>
    <property type="match status" value="1"/>
</dbReference>
<accession>A0AAD5NIZ5</accession>
<keyword evidence="3" id="KW-1185">Reference proteome</keyword>
<reference evidence="2" key="1">
    <citation type="journal article" date="2022" name="Plant J.">
        <title>Strategies of tolerance reflected in two North American maple genomes.</title>
        <authorList>
            <person name="McEvoy S.L."/>
            <person name="Sezen U.U."/>
            <person name="Trouern-Trend A."/>
            <person name="McMahon S.M."/>
            <person name="Schaberg P.G."/>
            <person name="Yang J."/>
            <person name="Wegrzyn J.L."/>
            <person name="Swenson N.G."/>
        </authorList>
    </citation>
    <scope>NUCLEOTIDE SEQUENCE</scope>
    <source>
        <strain evidence="2">91603</strain>
    </source>
</reference>
<feature type="domain" description="Retrotransposon Copia-like N-terminal" evidence="1">
    <location>
        <begin position="9"/>
        <end position="56"/>
    </location>
</feature>
<dbReference type="InterPro" id="IPR029472">
    <property type="entry name" value="Copia-like_N"/>
</dbReference>
<sequence>MKTNPYVIHHSDSPSTALVTPLLIGDNYGSWSRAVTKALRAKSMLGFVDRSLPKPKETNDIFNWERSLQASKSFSRPSGKRQRPFSEHCNKYGHTLATCYQIHGFLDKQVKKSEPHSSTSATFPSQLTLEQYNKLLALLSKEKFGGSSVHLAEIRILNTLVEDMVAD</sequence>
<dbReference type="EMBL" id="JAJSOW010000106">
    <property type="protein sequence ID" value="KAI9162265.1"/>
    <property type="molecule type" value="Genomic_DNA"/>
</dbReference>
<dbReference type="Proteomes" id="UP001064489">
    <property type="component" value="Chromosome 2"/>
</dbReference>
<dbReference type="PANTHER" id="PTHR37610:SF100">
    <property type="entry name" value="COPIA-LIKE POLYPROTEIN_RETROTRANSPOSON"/>
    <property type="match status" value="1"/>
</dbReference>
<evidence type="ECO:0000259" key="1">
    <source>
        <dbReference type="Pfam" id="PF14244"/>
    </source>
</evidence>
<dbReference type="PANTHER" id="PTHR37610">
    <property type="entry name" value="CCHC-TYPE DOMAIN-CONTAINING PROTEIN"/>
    <property type="match status" value="1"/>
</dbReference>
<dbReference type="AlphaFoldDB" id="A0AAD5NIZ5"/>
<reference evidence="2" key="2">
    <citation type="submission" date="2023-02" db="EMBL/GenBank/DDBJ databases">
        <authorList>
            <person name="Swenson N.G."/>
            <person name="Wegrzyn J.L."/>
            <person name="Mcevoy S.L."/>
        </authorList>
    </citation>
    <scope>NUCLEOTIDE SEQUENCE</scope>
    <source>
        <strain evidence="2">91603</strain>
        <tissue evidence="2">Leaf</tissue>
    </source>
</reference>
<gene>
    <name evidence="2" type="ORF">LWI28_025591</name>
</gene>
<comment type="caution">
    <text evidence="2">The sequence shown here is derived from an EMBL/GenBank/DDBJ whole genome shotgun (WGS) entry which is preliminary data.</text>
</comment>
<evidence type="ECO:0000313" key="2">
    <source>
        <dbReference type="EMBL" id="KAI9162265.1"/>
    </source>
</evidence>